<evidence type="ECO:0000313" key="1">
    <source>
        <dbReference type="EMBL" id="RAK86278.1"/>
    </source>
</evidence>
<evidence type="ECO:0000313" key="2">
    <source>
        <dbReference type="Proteomes" id="UP000249748"/>
    </source>
</evidence>
<protein>
    <submittedName>
        <fullName evidence="1">Uncharacterized protein</fullName>
    </submittedName>
</protein>
<sequence length="73" mass="7737">MARFMPTRPSRPCACPGFFPCDGWAHGQPTDPWATPPMSAPGGPPFAACIQSLVQLNLDLTGYACLSASQRSV</sequence>
<gene>
    <name evidence="1" type="ORF">BO79DRAFT_37678</name>
</gene>
<keyword evidence="2" id="KW-1185">Reference proteome</keyword>
<organism evidence="1 2">
    <name type="scientific">Aspergillus costaricaensis CBS 115574</name>
    <dbReference type="NCBI Taxonomy" id="1448317"/>
    <lineage>
        <taxon>Eukaryota</taxon>
        <taxon>Fungi</taxon>
        <taxon>Dikarya</taxon>
        <taxon>Ascomycota</taxon>
        <taxon>Pezizomycotina</taxon>
        <taxon>Eurotiomycetes</taxon>
        <taxon>Eurotiomycetidae</taxon>
        <taxon>Eurotiales</taxon>
        <taxon>Aspergillaceae</taxon>
        <taxon>Aspergillus</taxon>
        <taxon>Aspergillus subgen. Circumdati</taxon>
    </lineage>
</organism>
<reference evidence="1" key="1">
    <citation type="submission" date="2018-02" db="EMBL/GenBank/DDBJ databases">
        <title>The genomes of Aspergillus section Nigri reveals drivers in fungal speciation.</title>
        <authorList>
            <consortium name="DOE Joint Genome Institute"/>
            <person name="Vesth T.C."/>
            <person name="Nybo J."/>
            <person name="Theobald S."/>
            <person name="Brandl J."/>
            <person name="Frisvad J.C."/>
            <person name="Nielsen K.F."/>
            <person name="Lyhne E.K."/>
            <person name="Kogle M.E."/>
            <person name="Kuo A."/>
            <person name="Riley R."/>
            <person name="Clum A."/>
            <person name="Nolan M."/>
            <person name="Lipzen A."/>
            <person name="Salamov A."/>
            <person name="Henrissat B."/>
            <person name="Wiebenga A."/>
            <person name="De vries R.P."/>
            <person name="Grigoriev I.V."/>
            <person name="Mortensen U.H."/>
            <person name="Andersen M.R."/>
            <person name="Baker S.E."/>
        </authorList>
    </citation>
    <scope>NUCLEOTIDE SEQUENCE</scope>
    <source>
        <strain evidence="1">CBS 115574</strain>
    </source>
</reference>
<dbReference type="Proteomes" id="UP000249748">
    <property type="component" value="Unassembled WGS sequence"/>
</dbReference>
<dbReference type="EMBL" id="KZ824560">
    <property type="protein sequence ID" value="RAK86278.1"/>
    <property type="molecule type" value="Genomic_DNA"/>
</dbReference>
<proteinExistence type="predicted"/>
<name>A0ACD1I880_9EURO</name>
<accession>A0ACD1I880</accession>